<keyword evidence="1" id="KW-0489">Methyltransferase</keyword>
<feature type="domain" description="Methyltransferase" evidence="4">
    <location>
        <begin position="109"/>
        <end position="212"/>
    </location>
</feature>
<dbReference type="InterPro" id="IPR030390">
    <property type="entry name" value="MeTrfase_TrmA_AS"/>
</dbReference>
<dbReference type="InterPro" id="IPR010280">
    <property type="entry name" value="U5_MeTrfase_fam"/>
</dbReference>
<evidence type="ECO:0000256" key="3">
    <source>
        <dbReference type="ARBA" id="ARBA00022691"/>
    </source>
</evidence>
<dbReference type="PANTHER" id="PTHR11061">
    <property type="entry name" value="RNA M5U METHYLTRANSFERASE"/>
    <property type="match status" value="1"/>
</dbReference>
<evidence type="ECO:0000313" key="5">
    <source>
        <dbReference type="EMBL" id="GAF82081.1"/>
    </source>
</evidence>
<organism evidence="5">
    <name type="scientific">marine sediment metagenome</name>
    <dbReference type="NCBI Taxonomy" id="412755"/>
    <lineage>
        <taxon>unclassified sequences</taxon>
        <taxon>metagenomes</taxon>
        <taxon>ecological metagenomes</taxon>
    </lineage>
</organism>
<gene>
    <name evidence="5" type="ORF">S01H1_14181</name>
</gene>
<dbReference type="EMBL" id="BARS01007362">
    <property type="protein sequence ID" value="GAF82081.1"/>
    <property type="molecule type" value="Genomic_DNA"/>
</dbReference>
<dbReference type="PROSITE" id="PS51687">
    <property type="entry name" value="SAM_MT_RNA_M5U"/>
    <property type="match status" value="1"/>
</dbReference>
<dbReference type="Pfam" id="PF13847">
    <property type="entry name" value="Methyltransf_31"/>
    <property type="match status" value="1"/>
</dbReference>
<dbReference type="SUPFAM" id="SSF53335">
    <property type="entry name" value="S-adenosyl-L-methionine-dependent methyltransferases"/>
    <property type="match status" value="1"/>
</dbReference>
<name>X0T411_9ZZZZ</name>
<dbReference type="InterPro" id="IPR029063">
    <property type="entry name" value="SAM-dependent_MTases_sf"/>
</dbReference>
<dbReference type="Gene3D" id="3.40.50.150">
    <property type="entry name" value="Vaccinia Virus protein VP39"/>
    <property type="match status" value="1"/>
</dbReference>
<dbReference type="GO" id="GO:0001510">
    <property type="term" value="P:RNA methylation"/>
    <property type="evidence" value="ECO:0007669"/>
    <property type="project" value="UniProtKB-ARBA"/>
</dbReference>
<evidence type="ECO:0000259" key="4">
    <source>
        <dbReference type="Pfam" id="PF13847"/>
    </source>
</evidence>
<dbReference type="PROSITE" id="PS01230">
    <property type="entry name" value="TRMA_1"/>
    <property type="match status" value="1"/>
</dbReference>
<dbReference type="InterPro" id="IPR025714">
    <property type="entry name" value="Methyltranfer_dom"/>
</dbReference>
<evidence type="ECO:0000256" key="1">
    <source>
        <dbReference type="ARBA" id="ARBA00022603"/>
    </source>
</evidence>
<dbReference type="GO" id="GO:0006396">
    <property type="term" value="P:RNA processing"/>
    <property type="evidence" value="ECO:0007669"/>
    <property type="project" value="InterPro"/>
</dbReference>
<dbReference type="FunFam" id="3.40.50.150:FF:000009">
    <property type="entry name" value="23S rRNA (Uracil(1939)-C(5))-methyltransferase RlmD"/>
    <property type="match status" value="1"/>
</dbReference>
<proteinExistence type="predicted"/>
<accession>X0T411</accession>
<reference evidence="5" key="1">
    <citation type="journal article" date="2014" name="Front. Microbiol.">
        <title>High frequency of phylogenetically diverse reductive dehalogenase-homologous genes in deep subseafloor sedimentary metagenomes.</title>
        <authorList>
            <person name="Kawai M."/>
            <person name="Futagami T."/>
            <person name="Toyoda A."/>
            <person name="Takaki Y."/>
            <person name="Nishi S."/>
            <person name="Hori S."/>
            <person name="Arai W."/>
            <person name="Tsubouchi T."/>
            <person name="Morono Y."/>
            <person name="Uchiyama I."/>
            <person name="Ito T."/>
            <person name="Fujiyama A."/>
            <person name="Inagaki F."/>
            <person name="Takami H."/>
        </authorList>
    </citation>
    <scope>NUCLEOTIDE SEQUENCE</scope>
    <source>
        <strain evidence="5">Expedition CK06-06</strain>
    </source>
</reference>
<protein>
    <recommendedName>
        <fullName evidence="4">Methyltransferase domain-containing protein</fullName>
    </recommendedName>
</protein>
<comment type="caution">
    <text evidence="5">The sequence shown here is derived from an EMBL/GenBank/DDBJ whole genome shotgun (WGS) entry which is preliminary data.</text>
</comment>
<dbReference type="PANTHER" id="PTHR11061:SF30">
    <property type="entry name" value="TRNA (URACIL(54)-C(5))-METHYLTRANSFERASE"/>
    <property type="match status" value="1"/>
</dbReference>
<keyword evidence="2" id="KW-0808">Transferase</keyword>
<dbReference type="CDD" id="cd02440">
    <property type="entry name" value="AdoMet_MTases"/>
    <property type="match status" value="1"/>
</dbReference>
<dbReference type="AlphaFoldDB" id="X0T411"/>
<dbReference type="GO" id="GO:0008757">
    <property type="term" value="F:S-adenosylmethionine-dependent methyltransferase activity"/>
    <property type="evidence" value="ECO:0007669"/>
    <property type="project" value="UniProtKB-ARBA"/>
</dbReference>
<evidence type="ECO:0000256" key="2">
    <source>
        <dbReference type="ARBA" id="ARBA00022679"/>
    </source>
</evidence>
<dbReference type="GO" id="GO:0008173">
    <property type="term" value="F:RNA methyltransferase activity"/>
    <property type="evidence" value="ECO:0007669"/>
    <property type="project" value="InterPro"/>
</dbReference>
<sequence length="251" mass="27514">MVRDGKNTGGLMVNLVTSGEEFPFSEEFAGCLVSEIPEVTTVVRSINRGKSSVTIGEESETLFGDGVISERIGDNTFTISPDSFFQTNTHQAENLYDTIKEFSGLTGTESVLDLYCGTGTIGIYLAGGAKTVTGVEMVESAVEDARKNAELNDVKNITFLAGKVENLIDENMENFDVVVCNPPRAGIHPKALSKLLRMRIPRMVYVSCNIKAMPHDLEMLAMAGYRLRDVRVLDMSPHTLHVETVVLMEIE</sequence>
<keyword evidence="3" id="KW-0949">S-adenosyl-L-methionine</keyword>
<dbReference type="NCBIfam" id="TIGR00479">
    <property type="entry name" value="rumA"/>
    <property type="match status" value="1"/>
</dbReference>